<comment type="caution">
    <text evidence="1">The sequence shown here is derived from an EMBL/GenBank/DDBJ whole genome shotgun (WGS) entry which is preliminary data.</text>
</comment>
<protein>
    <submittedName>
        <fullName evidence="1">Tail protein X</fullName>
    </submittedName>
</protein>
<sequence length="70" mass="7299">MQYRTKDGDTVDGICWCYYGNQAGTATAVALVLEANPGLADHGPVLPAGVSVLLPDLPTPVAEQGVSLWD</sequence>
<proteinExistence type="predicted"/>
<evidence type="ECO:0000313" key="2">
    <source>
        <dbReference type="Proteomes" id="UP000503820"/>
    </source>
</evidence>
<dbReference type="InterPro" id="IPR008861">
    <property type="entry name" value="GpX-like"/>
</dbReference>
<name>A0A7J0BX97_9BACT</name>
<keyword evidence="2" id="KW-1185">Reference proteome</keyword>
<organism evidence="1 2">
    <name type="scientific">Desulfovibrio psychrotolerans</name>
    <dbReference type="NCBI Taxonomy" id="415242"/>
    <lineage>
        <taxon>Bacteria</taxon>
        <taxon>Pseudomonadati</taxon>
        <taxon>Thermodesulfobacteriota</taxon>
        <taxon>Desulfovibrionia</taxon>
        <taxon>Desulfovibrionales</taxon>
        <taxon>Desulfovibrionaceae</taxon>
        <taxon>Desulfovibrio</taxon>
    </lineage>
</organism>
<dbReference type="RefSeq" id="WP_174410944.1">
    <property type="nucleotide sequence ID" value="NZ_BLVP01000036.1"/>
</dbReference>
<dbReference type="Proteomes" id="UP000503820">
    <property type="component" value="Unassembled WGS sequence"/>
</dbReference>
<accession>A0A7J0BX97</accession>
<reference evidence="1 2" key="1">
    <citation type="submission" date="2020-05" db="EMBL/GenBank/DDBJ databases">
        <title>Draft genome sequence of Desulfovibrio psychrotolerans JS1T.</title>
        <authorList>
            <person name="Ueno A."/>
            <person name="Tamazawa S."/>
            <person name="Tamamura S."/>
            <person name="Murakami T."/>
            <person name="Kiyama T."/>
            <person name="Inomata H."/>
            <person name="Amano Y."/>
            <person name="Miyakawa K."/>
            <person name="Tamaki H."/>
            <person name="Naganuma T."/>
            <person name="Kaneko K."/>
        </authorList>
    </citation>
    <scope>NUCLEOTIDE SEQUENCE [LARGE SCALE GENOMIC DNA]</scope>
    <source>
        <strain evidence="1 2">JS1</strain>
    </source>
</reference>
<evidence type="ECO:0000313" key="1">
    <source>
        <dbReference type="EMBL" id="GFM38330.1"/>
    </source>
</evidence>
<gene>
    <name evidence="1" type="primary">X</name>
    <name evidence="1" type="ORF">DSM19430T_30140</name>
</gene>
<dbReference type="AlphaFoldDB" id="A0A7J0BX97"/>
<dbReference type="EMBL" id="BLVP01000036">
    <property type="protein sequence ID" value="GFM38330.1"/>
    <property type="molecule type" value="Genomic_DNA"/>
</dbReference>
<dbReference type="Pfam" id="PF05489">
    <property type="entry name" value="Phage_tail_X"/>
    <property type="match status" value="1"/>
</dbReference>